<protein>
    <submittedName>
        <fullName evidence="7">Uncharacterized protein</fullName>
    </submittedName>
</protein>
<dbReference type="PANTHER" id="PTHR10218:SF212">
    <property type="entry name" value="G PROTEIN ALPHA S SUBUNIT"/>
    <property type="match status" value="1"/>
</dbReference>
<dbReference type="InterPro" id="IPR001019">
    <property type="entry name" value="Gprotein_alpha_su"/>
</dbReference>
<dbReference type="GO" id="GO:0007606">
    <property type="term" value="P:sensory perception of chemical stimulus"/>
    <property type="evidence" value="ECO:0007669"/>
    <property type="project" value="TreeGrafter"/>
</dbReference>
<name>A0A8J2NHX7_9HEXA</name>
<feature type="binding site" evidence="5">
    <location>
        <position position="142"/>
    </location>
    <ligand>
        <name>Mg(2+)</name>
        <dbReference type="ChEBI" id="CHEBI:18420"/>
    </ligand>
</feature>
<feature type="compositionally biased region" description="Low complexity" evidence="6">
    <location>
        <begin position="47"/>
        <end position="64"/>
    </location>
</feature>
<evidence type="ECO:0000256" key="6">
    <source>
        <dbReference type="SAM" id="MobiDB-lite"/>
    </source>
</evidence>
<comment type="caution">
    <text evidence="7">The sequence shown here is derived from an EMBL/GenBank/DDBJ whole genome shotgun (WGS) entry which is preliminary data.</text>
</comment>
<evidence type="ECO:0000256" key="2">
    <source>
        <dbReference type="ARBA" id="ARBA00023134"/>
    </source>
</evidence>
<gene>
    <name evidence="7" type="ORF">AFUS01_LOCUS2647</name>
</gene>
<evidence type="ECO:0000256" key="3">
    <source>
        <dbReference type="ARBA" id="ARBA00023224"/>
    </source>
</evidence>
<organism evidence="7 8">
    <name type="scientific">Allacma fusca</name>
    <dbReference type="NCBI Taxonomy" id="39272"/>
    <lineage>
        <taxon>Eukaryota</taxon>
        <taxon>Metazoa</taxon>
        <taxon>Ecdysozoa</taxon>
        <taxon>Arthropoda</taxon>
        <taxon>Hexapoda</taxon>
        <taxon>Collembola</taxon>
        <taxon>Symphypleona</taxon>
        <taxon>Sminthuridae</taxon>
        <taxon>Allacma</taxon>
    </lineage>
</organism>
<keyword evidence="3" id="KW-0807">Transducer</keyword>
<dbReference type="OrthoDB" id="5817230at2759"/>
<accession>A0A8J2NHX7</accession>
<feature type="binding site" evidence="4">
    <location>
        <begin position="138"/>
        <end position="143"/>
    </location>
    <ligand>
        <name>GTP</name>
        <dbReference type="ChEBI" id="CHEBI:37565"/>
    </ligand>
</feature>
<proteinExistence type="predicted"/>
<keyword evidence="2 4" id="KW-0342">GTP-binding</keyword>
<dbReference type="GO" id="GO:0005737">
    <property type="term" value="C:cytoplasm"/>
    <property type="evidence" value="ECO:0007669"/>
    <property type="project" value="TreeGrafter"/>
</dbReference>
<reference evidence="7" key="1">
    <citation type="submission" date="2021-06" db="EMBL/GenBank/DDBJ databases">
        <authorList>
            <person name="Hodson N. C."/>
            <person name="Mongue J. A."/>
            <person name="Jaron S. K."/>
        </authorList>
    </citation>
    <scope>NUCLEOTIDE SEQUENCE</scope>
</reference>
<evidence type="ECO:0000313" key="8">
    <source>
        <dbReference type="Proteomes" id="UP000708208"/>
    </source>
</evidence>
<dbReference type="FunFam" id="3.40.50.300:FF:000720">
    <property type="entry name" value="Guanine nucleotide-binding protein G(k) subunit alpha"/>
    <property type="match status" value="1"/>
</dbReference>
<keyword evidence="5" id="KW-0460">Magnesium</keyword>
<dbReference type="GO" id="GO:0007191">
    <property type="term" value="P:adenylate cyclase-activating dopamine receptor signaling pathway"/>
    <property type="evidence" value="ECO:0007669"/>
    <property type="project" value="TreeGrafter"/>
</dbReference>
<evidence type="ECO:0000256" key="4">
    <source>
        <dbReference type="PIRSR" id="PIRSR601019-1"/>
    </source>
</evidence>
<dbReference type="GO" id="GO:0003924">
    <property type="term" value="F:GTPase activity"/>
    <property type="evidence" value="ECO:0007669"/>
    <property type="project" value="InterPro"/>
</dbReference>
<dbReference type="Pfam" id="PF00503">
    <property type="entry name" value="G-alpha"/>
    <property type="match status" value="1"/>
</dbReference>
<evidence type="ECO:0000256" key="5">
    <source>
        <dbReference type="PIRSR" id="PIRSR601019-2"/>
    </source>
</evidence>
<keyword evidence="8" id="KW-1185">Reference proteome</keyword>
<dbReference type="PANTHER" id="PTHR10218">
    <property type="entry name" value="GTP-BINDING PROTEIN ALPHA SUBUNIT"/>
    <property type="match status" value="1"/>
</dbReference>
<keyword evidence="1 4" id="KW-0547">Nucleotide-binding</keyword>
<keyword evidence="5" id="KW-0479">Metal-binding</keyword>
<dbReference type="EMBL" id="CAJVCH010015316">
    <property type="protein sequence ID" value="CAG7678906.1"/>
    <property type="molecule type" value="Genomic_DNA"/>
</dbReference>
<feature type="non-terminal residue" evidence="7">
    <location>
        <position position="1"/>
    </location>
</feature>
<dbReference type="GO" id="GO:0001664">
    <property type="term" value="F:G protein-coupled receptor binding"/>
    <property type="evidence" value="ECO:0007669"/>
    <property type="project" value="TreeGrafter"/>
</dbReference>
<dbReference type="Proteomes" id="UP000708208">
    <property type="component" value="Unassembled WGS sequence"/>
</dbReference>
<evidence type="ECO:0000256" key="1">
    <source>
        <dbReference type="ARBA" id="ARBA00022741"/>
    </source>
</evidence>
<dbReference type="GO" id="GO:0005834">
    <property type="term" value="C:heterotrimeric G-protein complex"/>
    <property type="evidence" value="ECO:0007669"/>
    <property type="project" value="TreeGrafter"/>
</dbReference>
<dbReference type="GO" id="GO:0046872">
    <property type="term" value="F:metal ion binding"/>
    <property type="evidence" value="ECO:0007669"/>
    <property type="project" value="UniProtKB-KW"/>
</dbReference>
<dbReference type="GO" id="GO:0031683">
    <property type="term" value="F:G-protein beta/gamma-subunit complex binding"/>
    <property type="evidence" value="ECO:0007669"/>
    <property type="project" value="InterPro"/>
</dbReference>
<feature type="region of interest" description="Disordered" evidence="6">
    <location>
        <begin position="44"/>
        <end position="73"/>
    </location>
</feature>
<evidence type="ECO:0000313" key="7">
    <source>
        <dbReference type="EMBL" id="CAG7678906.1"/>
    </source>
</evidence>
<dbReference type="AlphaFoldDB" id="A0A8J2NHX7"/>
<sequence length="217" mass="24101">MFMLGDSRGGLRFCGGESRVVKGLNGQAHDLRIRNLGVKVNNPVQAESSSEGESRSSGQFQQRGKWPKGSAKGHLGAKELSARLLSPNVMGCFGGTSSIEQEERKKKKEANKRINQQIQKDKQIYRATHRLLLLGAGESGKSTIVKQMRILHVDGFSEEEKRLKIEDIKKNIRDAILTISGAMSTLTPPVPLEHPENQFRVDYIQDVASQPDFDYPS</sequence>
<dbReference type="GO" id="GO:0005525">
    <property type="term" value="F:GTP binding"/>
    <property type="evidence" value="ECO:0007669"/>
    <property type="project" value="UniProtKB-KW"/>
</dbReference>
<dbReference type="PROSITE" id="PS51882">
    <property type="entry name" value="G_ALPHA"/>
    <property type="match status" value="1"/>
</dbReference>